<dbReference type="PANTHER" id="PTHR37017:SF11">
    <property type="entry name" value="ESTERASE_LIPASE_THIOESTERASE DOMAIN-CONTAINING PROTEIN"/>
    <property type="match status" value="1"/>
</dbReference>
<dbReference type="EMBL" id="JBHSBM010000036">
    <property type="protein sequence ID" value="MFC4061790.1"/>
    <property type="molecule type" value="Genomic_DNA"/>
</dbReference>
<organism evidence="2 3">
    <name type="scientific">Planomonospora corallina</name>
    <dbReference type="NCBI Taxonomy" id="1806052"/>
    <lineage>
        <taxon>Bacteria</taxon>
        <taxon>Bacillati</taxon>
        <taxon>Actinomycetota</taxon>
        <taxon>Actinomycetes</taxon>
        <taxon>Streptosporangiales</taxon>
        <taxon>Streptosporangiaceae</taxon>
        <taxon>Planomonospora</taxon>
    </lineage>
</organism>
<protein>
    <submittedName>
        <fullName evidence="2">Alpha/beta fold hydrolase</fullName>
    </submittedName>
</protein>
<gene>
    <name evidence="2" type="ORF">ACFOWE_26100</name>
</gene>
<name>A0ABV8ID32_9ACTN</name>
<comment type="caution">
    <text evidence="2">The sequence shown here is derived from an EMBL/GenBank/DDBJ whole genome shotgun (WGS) entry which is preliminary data.</text>
</comment>
<feature type="domain" description="AB hydrolase-1" evidence="1">
    <location>
        <begin position="24"/>
        <end position="261"/>
    </location>
</feature>
<sequence length="271" mass="28588">MNETTATGPNGTALPAPERKGTYVLVPGFWLGGWAWEKVAAHLRAAGHDVHPVTLTGLGDRAHLATPETDLETHIQDIVDTIVQAGLHDVILVAHSGAGAPVTGAADRVAGRIARVVYVDSGPLADGMTQLDMNEPGWNAFVERRVAEQGGGTAYPLISWEEQEKAGASLEGLGEAERALFAARATPQPYRTMTQPLRLTGAADRLPKTLVACSFPLEQVHAMIAAGHPFFAALAGPEWSFAELPTGHWPMFSKPAETAEVLAALVSPVSG</sequence>
<evidence type="ECO:0000313" key="2">
    <source>
        <dbReference type="EMBL" id="MFC4061790.1"/>
    </source>
</evidence>
<dbReference type="InterPro" id="IPR052897">
    <property type="entry name" value="Sec-Metab_Biosynth_Hydrolase"/>
</dbReference>
<dbReference type="RefSeq" id="WP_377292304.1">
    <property type="nucleotide sequence ID" value="NZ_JBHSBM010000036.1"/>
</dbReference>
<evidence type="ECO:0000313" key="3">
    <source>
        <dbReference type="Proteomes" id="UP001595850"/>
    </source>
</evidence>
<dbReference type="InterPro" id="IPR000073">
    <property type="entry name" value="AB_hydrolase_1"/>
</dbReference>
<dbReference type="PANTHER" id="PTHR37017">
    <property type="entry name" value="AB HYDROLASE-1 DOMAIN-CONTAINING PROTEIN-RELATED"/>
    <property type="match status" value="1"/>
</dbReference>
<reference evidence="3" key="1">
    <citation type="journal article" date="2019" name="Int. J. Syst. Evol. Microbiol.">
        <title>The Global Catalogue of Microorganisms (GCM) 10K type strain sequencing project: providing services to taxonomists for standard genome sequencing and annotation.</title>
        <authorList>
            <consortium name="The Broad Institute Genomics Platform"/>
            <consortium name="The Broad Institute Genome Sequencing Center for Infectious Disease"/>
            <person name="Wu L."/>
            <person name="Ma J."/>
        </authorList>
    </citation>
    <scope>NUCLEOTIDE SEQUENCE [LARGE SCALE GENOMIC DNA]</scope>
    <source>
        <strain evidence="3">TBRC 4489</strain>
    </source>
</reference>
<dbReference type="InterPro" id="IPR029058">
    <property type="entry name" value="AB_hydrolase_fold"/>
</dbReference>
<keyword evidence="2" id="KW-0378">Hydrolase</keyword>
<evidence type="ECO:0000259" key="1">
    <source>
        <dbReference type="Pfam" id="PF12697"/>
    </source>
</evidence>
<accession>A0ABV8ID32</accession>
<proteinExistence type="predicted"/>
<keyword evidence="3" id="KW-1185">Reference proteome</keyword>
<dbReference type="SUPFAM" id="SSF53474">
    <property type="entry name" value="alpha/beta-Hydrolases"/>
    <property type="match status" value="1"/>
</dbReference>
<dbReference type="Pfam" id="PF12697">
    <property type="entry name" value="Abhydrolase_6"/>
    <property type="match status" value="1"/>
</dbReference>
<dbReference type="Proteomes" id="UP001595850">
    <property type="component" value="Unassembled WGS sequence"/>
</dbReference>
<dbReference type="GO" id="GO:0016787">
    <property type="term" value="F:hydrolase activity"/>
    <property type="evidence" value="ECO:0007669"/>
    <property type="project" value="UniProtKB-KW"/>
</dbReference>
<dbReference type="Gene3D" id="3.40.50.1820">
    <property type="entry name" value="alpha/beta hydrolase"/>
    <property type="match status" value="1"/>
</dbReference>